<evidence type="ECO:0000256" key="1">
    <source>
        <dbReference type="ARBA" id="ARBA00004123"/>
    </source>
</evidence>
<evidence type="ECO:0000256" key="7">
    <source>
        <dbReference type="ARBA" id="ARBA00022741"/>
    </source>
</evidence>
<keyword evidence="12" id="KW-0779">Telomere</keyword>
<comment type="subcellular location">
    <subcellularLocation>
        <location evidence="2">Chromosome</location>
        <location evidence="2">Telomere</location>
    </subcellularLocation>
    <subcellularLocation>
        <location evidence="1">Nucleus</location>
    </subcellularLocation>
</comment>
<evidence type="ECO:0000256" key="2">
    <source>
        <dbReference type="ARBA" id="ARBA00004574"/>
    </source>
</evidence>
<dbReference type="CDD" id="cd00873">
    <property type="entry name" value="KU80"/>
    <property type="match status" value="1"/>
</dbReference>
<dbReference type="Pfam" id="PF02735">
    <property type="entry name" value="Ku"/>
    <property type="match status" value="1"/>
</dbReference>
<dbReference type="Pfam" id="PF03731">
    <property type="entry name" value="Ku_N"/>
    <property type="match status" value="1"/>
</dbReference>
<evidence type="ECO:0000256" key="11">
    <source>
        <dbReference type="ARBA" id="ARBA00022840"/>
    </source>
</evidence>
<feature type="region of interest" description="Disordered" evidence="18">
    <location>
        <begin position="301"/>
        <end position="323"/>
    </location>
</feature>
<dbReference type="GeneID" id="77813727"/>
<evidence type="ECO:0000256" key="6">
    <source>
        <dbReference type="ARBA" id="ARBA00022454"/>
    </source>
</evidence>
<evidence type="ECO:0000256" key="15">
    <source>
        <dbReference type="ARBA" id="ARBA00023204"/>
    </source>
</evidence>
<evidence type="ECO:0000256" key="10">
    <source>
        <dbReference type="ARBA" id="ARBA00022806"/>
    </source>
</evidence>
<keyword evidence="14" id="KW-0233">DNA recombination</keyword>
<evidence type="ECO:0000256" key="13">
    <source>
        <dbReference type="ARBA" id="ARBA00023125"/>
    </source>
</evidence>
<keyword evidence="10" id="KW-0347">Helicase</keyword>
<evidence type="ECO:0000259" key="19">
    <source>
        <dbReference type="SMART" id="SM00559"/>
    </source>
</evidence>
<evidence type="ECO:0000256" key="16">
    <source>
        <dbReference type="ARBA" id="ARBA00023242"/>
    </source>
</evidence>
<dbReference type="Proteomes" id="UP001164743">
    <property type="component" value="Chromosome 9A"/>
</dbReference>
<dbReference type="SMART" id="SM00559">
    <property type="entry name" value="Ku78"/>
    <property type="match status" value="1"/>
</dbReference>
<dbReference type="Gene3D" id="1.10.1600.10">
    <property type="match status" value="1"/>
</dbReference>
<gene>
    <name evidence="20" type="ORF">PtA15_9A605</name>
</gene>
<evidence type="ECO:0000256" key="5">
    <source>
        <dbReference type="ARBA" id="ARBA00021792"/>
    </source>
</evidence>
<reference evidence="20" key="1">
    <citation type="submission" date="2022-10" db="EMBL/GenBank/DDBJ databases">
        <title>Puccinia triticina Genome sequencing and assembly.</title>
        <authorList>
            <person name="Li C."/>
        </authorList>
    </citation>
    <scope>NUCLEOTIDE SEQUENCE</scope>
    <source>
        <strain evidence="20">Pt15</strain>
    </source>
</reference>
<proteinExistence type="inferred from homology"/>
<feature type="domain" description="Ku" evidence="19">
    <location>
        <begin position="374"/>
        <end position="512"/>
    </location>
</feature>
<keyword evidence="9" id="KW-0378">Hydrolase</keyword>
<keyword evidence="11" id="KW-0067">ATP-binding</keyword>
<feature type="region of interest" description="Disordered" evidence="18">
    <location>
        <begin position="337"/>
        <end position="378"/>
    </location>
</feature>
<dbReference type="InterPro" id="IPR005161">
    <property type="entry name" value="Ku_N"/>
</dbReference>
<dbReference type="SUPFAM" id="SSF100939">
    <property type="entry name" value="SPOC domain-like"/>
    <property type="match status" value="1"/>
</dbReference>
<keyword evidence="21" id="KW-1185">Reference proteome</keyword>
<dbReference type="Gene3D" id="3.40.50.410">
    <property type="entry name" value="von Willebrand factor, type A domain"/>
    <property type="match status" value="1"/>
</dbReference>
<dbReference type="InterPro" id="IPR016194">
    <property type="entry name" value="SPOC-like_C_dom_sf"/>
</dbReference>
<evidence type="ECO:0000313" key="20">
    <source>
        <dbReference type="EMBL" id="WAQ88478.1"/>
    </source>
</evidence>
<protein>
    <recommendedName>
        <fullName evidence="5">ATP-dependent DNA helicase II subunit 2</fullName>
        <ecNumber evidence="4">3.6.4.12</ecNumber>
    </recommendedName>
    <alternativeName>
        <fullName evidence="17">ATP-dependent DNA helicase II subunit Ku80</fullName>
    </alternativeName>
</protein>
<evidence type="ECO:0000256" key="17">
    <source>
        <dbReference type="ARBA" id="ARBA00031847"/>
    </source>
</evidence>
<dbReference type="InterPro" id="IPR024193">
    <property type="entry name" value="Ku80"/>
</dbReference>
<evidence type="ECO:0000256" key="12">
    <source>
        <dbReference type="ARBA" id="ARBA00022895"/>
    </source>
</evidence>
<keyword evidence="13" id="KW-0238">DNA-binding</keyword>
<dbReference type="EMBL" id="CP110429">
    <property type="protein sequence ID" value="WAQ88478.1"/>
    <property type="molecule type" value="Genomic_DNA"/>
</dbReference>
<keyword evidence="15" id="KW-0234">DNA repair</keyword>
<name>A0ABY7CT69_9BASI</name>
<dbReference type="PANTHER" id="PTHR12604:SF4">
    <property type="entry name" value="X-RAY REPAIR CROSS-COMPLEMENTING PROTEIN 5"/>
    <property type="match status" value="1"/>
</dbReference>
<dbReference type="Gene3D" id="2.40.290.10">
    <property type="match status" value="1"/>
</dbReference>
<evidence type="ECO:0000256" key="4">
    <source>
        <dbReference type="ARBA" id="ARBA00012551"/>
    </source>
</evidence>
<comment type="similarity">
    <text evidence="3">Belongs to the ku80 family.</text>
</comment>
<dbReference type="RefSeq" id="XP_053024033.1">
    <property type="nucleotide sequence ID" value="XM_053172832.1"/>
</dbReference>
<organism evidence="20 21">
    <name type="scientific">Puccinia triticina</name>
    <dbReference type="NCBI Taxonomy" id="208348"/>
    <lineage>
        <taxon>Eukaryota</taxon>
        <taxon>Fungi</taxon>
        <taxon>Dikarya</taxon>
        <taxon>Basidiomycota</taxon>
        <taxon>Pucciniomycotina</taxon>
        <taxon>Pucciniomycetes</taxon>
        <taxon>Pucciniales</taxon>
        <taxon>Pucciniaceae</taxon>
        <taxon>Puccinia</taxon>
    </lineage>
</organism>
<evidence type="ECO:0000256" key="14">
    <source>
        <dbReference type="ARBA" id="ARBA00023172"/>
    </source>
</evidence>
<evidence type="ECO:0000313" key="21">
    <source>
        <dbReference type="Proteomes" id="UP001164743"/>
    </source>
</evidence>
<feature type="compositionally biased region" description="Acidic residues" evidence="18">
    <location>
        <begin position="354"/>
        <end position="369"/>
    </location>
</feature>
<evidence type="ECO:0000256" key="9">
    <source>
        <dbReference type="ARBA" id="ARBA00022801"/>
    </source>
</evidence>
<dbReference type="SUPFAM" id="SSF53300">
    <property type="entry name" value="vWA-like"/>
    <property type="match status" value="1"/>
</dbReference>
<keyword evidence="7" id="KW-0547">Nucleotide-binding</keyword>
<evidence type="ECO:0000256" key="18">
    <source>
        <dbReference type="SAM" id="MobiDB-lite"/>
    </source>
</evidence>
<evidence type="ECO:0000256" key="8">
    <source>
        <dbReference type="ARBA" id="ARBA00022763"/>
    </source>
</evidence>
<accession>A0ABY7CT69</accession>
<keyword evidence="16" id="KW-0539">Nucleus</keyword>
<sequence length="659" mass="73232">MVGGRELTIYAIDVSPSMSTKRSVVDPTTGETTSVTNLEHGLEVVKHQVANMLLAGLKTVHCGIVLFGTDHTDNSLSDSGYEYIWEYVAPTQPHALTLSRITTIRDHLTTSEKPFKGDLLSAIILCNHLMGATLGAKKWTRKLVLVTDAQTETDWNGWKEQRDQMKLDDVRLNVIGVDFDDPEYGYIQPNKPETKGINEKILYKLCRGLANTSSCSTAEAAVLSAQSPQPRVSSSVPAPVLLSLGYPDQETSETEGYDPQETLFMRCELRKCTTIVRPMSAKKMSKFGVPSEIERRRKDLESMNARSQPGHQLPADDDEDDEDGLLGLLQVNRKHVYVGKKAQDGPSKGAGPGDDSDDLDMQDSSDEEPAPTAGREADRENLAKAYKYGASLVIVDQEDEAAIRQSFTESLEITGFVKLSNVPRDHLLNNVYYLYTIRTDYGSQITFSAIVRAMHTAKRAAIARYVSRSKTAEPKMVLLIPVVEETIRYFLFIQVPFAEDLREYDFPALASVTIPPGRKIPSQYVPTAEMQEAMDDLVDKMDLSVEDVPSTSEDDRTRPWLRLEETCNPAIHHVKNCVLYRLSHPTCVDLAPVHPELAKCMAPPPHVAQRAASSLERVKQLMETKTVPALPKSQRRKVTRQTVADGDDEIDLDDILGDA</sequence>
<keyword evidence="6" id="KW-0158">Chromosome</keyword>
<dbReference type="InterPro" id="IPR006164">
    <property type="entry name" value="DNA_bd_Ku70/Ku80"/>
</dbReference>
<dbReference type="PANTHER" id="PTHR12604">
    <property type="entry name" value="KU AUTOANTIGEN DNA HELICASE"/>
    <property type="match status" value="1"/>
</dbReference>
<dbReference type="EC" id="3.6.4.12" evidence="4"/>
<keyword evidence="8" id="KW-0227">DNA damage</keyword>
<evidence type="ECO:0000256" key="3">
    <source>
        <dbReference type="ARBA" id="ARBA00007726"/>
    </source>
</evidence>
<dbReference type="InterPro" id="IPR036465">
    <property type="entry name" value="vWFA_dom_sf"/>
</dbReference>